<reference evidence="1 2" key="1">
    <citation type="journal article" date="2010" name="Science">
        <title>Genomic analysis of organismal complexity in the multicellular green alga Volvox carteri.</title>
        <authorList>
            <person name="Prochnik S.E."/>
            <person name="Umen J."/>
            <person name="Nedelcu A.M."/>
            <person name="Hallmann A."/>
            <person name="Miller S.M."/>
            <person name="Nishii I."/>
            <person name="Ferris P."/>
            <person name="Kuo A."/>
            <person name="Mitros T."/>
            <person name="Fritz-Laylin L.K."/>
            <person name="Hellsten U."/>
            <person name="Chapman J."/>
            <person name="Simakov O."/>
            <person name="Rensing S.A."/>
            <person name="Terry A."/>
            <person name="Pangilinan J."/>
            <person name="Kapitonov V."/>
            <person name="Jurka J."/>
            <person name="Salamov A."/>
            <person name="Shapiro H."/>
            <person name="Schmutz J."/>
            <person name="Grimwood J."/>
            <person name="Lindquist E."/>
            <person name="Lucas S."/>
            <person name="Grigoriev I.V."/>
            <person name="Schmitt R."/>
            <person name="Kirk D."/>
            <person name="Rokhsar D.S."/>
        </authorList>
    </citation>
    <scope>NUCLEOTIDE SEQUENCE [LARGE SCALE GENOMIC DNA]</scope>
    <source>
        <strain evidence="2">f. Nagariensis / Eve</strain>
    </source>
</reference>
<dbReference type="Pfam" id="PF14735">
    <property type="entry name" value="HAUS4"/>
    <property type="match status" value="1"/>
</dbReference>
<accession>D8TGV0</accession>
<protein>
    <submittedName>
        <fullName evidence="1">Uncharacterized protein</fullName>
    </submittedName>
</protein>
<dbReference type="PANTHER" id="PTHR16219:SF1">
    <property type="entry name" value="HAUS AUGMIN-LIKE COMPLEX SUBUNIT 4"/>
    <property type="match status" value="1"/>
</dbReference>
<gene>
    <name evidence="1" type="ORF">VOLCADRAFT_102922</name>
</gene>
<dbReference type="GO" id="GO:0070652">
    <property type="term" value="C:HAUS complex"/>
    <property type="evidence" value="ECO:0007669"/>
    <property type="project" value="InterPro"/>
</dbReference>
<dbReference type="InParanoid" id="D8TGV0"/>
<proteinExistence type="predicted"/>
<dbReference type="PANTHER" id="PTHR16219">
    <property type="entry name" value="AUGMIN SUBUNIT 4 FAMILY MEMBER"/>
    <property type="match status" value="1"/>
</dbReference>
<dbReference type="KEGG" id="vcn:VOLCADRAFT_102922"/>
<dbReference type="AlphaFoldDB" id="D8TGV0"/>
<dbReference type="EMBL" id="GL378323">
    <property type="protein sequence ID" value="EFJ52963.1"/>
    <property type="molecule type" value="Genomic_DNA"/>
</dbReference>
<dbReference type="GeneID" id="9625472"/>
<sequence length="307" mass="34142">MAEYLRRELLLLQGQEASRADANWLETSEARTAYLTQQCILEEISAVSLSRELSLPENVGKENGDLDGAFRSDGLFGLDDGCNVSDQDRAQCEGVMMEVSNALIARVKRWQERIPQLAGGSGGRLEFGRGSKVSSALVAETEALQAMLEATKAHLALIDRMKDGIEEGILNKQDKIDKTEFMLAITRAKAAILKLQSLEYHFLSATYKAEDVVALNKIWDELTTRIQSLRTQLSDAQKRLAVFRGLGPAFHDQLAQFRDVQRRLLDAQYMLENFNKINSELEDGAVDMILMGGGSHLDHDDGGFVVY</sequence>
<keyword evidence="2" id="KW-1185">Reference proteome</keyword>
<organism evidence="2">
    <name type="scientific">Volvox carteri f. nagariensis</name>
    <dbReference type="NCBI Taxonomy" id="3068"/>
    <lineage>
        <taxon>Eukaryota</taxon>
        <taxon>Viridiplantae</taxon>
        <taxon>Chlorophyta</taxon>
        <taxon>core chlorophytes</taxon>
        <taxon>Chlorophyceae</taxon>
        <taxon>CS clade</taxon>
        <taxon>Chlamydomonadales</taxon>
        <taxon>Volvocaceae</taxon>
        <taxon>Volvox</taxon>
    </lineage>
</organism>
<dbReference type="OrthoDB" id="532220at2759"/>
<dbReference type="GO" id="GO:0051011">
    <property type="term" value="F:microtubule minus-end binding"/>
    <property type="evidence" value="ECO:0007669"/>
    <property type="project" value="TreeGrafter"/>
</dbReference>
<dbReference type="InterPro" id="IPR029327">
    <property type="entry name" value="HAUS4"/>
</dbReference>
<evidence type="ECO:0000313" key="1">
    <source>
        <dbReference type="EMBL" id="EFJ52963.1"/>
    </source>
</evidence>
<evidence type="ECO:0000313" key="2">
    <source>
        <dbReference type="Proteomes" id="UP000001058"/>
    </source>
</evidence>
<dbReference type="RefSeq" id="XP_002945968.1">
    <property type="nucleotide sequence ID" value="XM_002945922.1"/>
</dbReference>
<dbReference type="GO" id="GO:0051225">
    <property type="term" value="P:spindle assembly"/>
    <property type="evidence" value="ECO:0007669"/>
    <property type="project" value="InterPro"/>
</dbReference>
<dbReference type="Proteomes" id="UP000001058">
    <property type="component" value="Unassembled WGS sequence"/>
</dbReference>
<name>D8TGV0_VOLCA</name>